<feature type="signal peptide" evidence="4">
    <location>
        <begin position="1"/>
        <end position="19"/>
    </location>
</feature>
<keyword evidence="1" id="KW-0175">Coiled coil</keyword>
<comment type="caution">
    <text evidence="5">The sequence shown here is derived from an EMBL/GenBank/DDBJ whole genome shotgun (WGS) entry which is preliminary data.</text>
</comment>
<feature type="transmembrane region" description="Helical" evidence="3">
    <location>
        <begin position="489"/>
        <end position="507"/>
    </location>
</feature>
<feature type="compositionally biased region" description="Acidic residues" evidence="2">
    <location>
        <begin position="376"/>
        <end position="392"/>
    </location>
</feature>
<feature type="compositionally biased region" description="Acidic residues" evidence="2">
    <location>
        <begin position="408"/>
        <end position="442"/>
    </location>
</feature>
<evidence type="ECO:0000256" key="3">
    <source>
        <dbReference type="SAM" id="Phobius"/>
    </source>
</evidence>
<keyword evidence="4" id="KW-0732">Signal</keyword>
<feature type="compositionally biased region" description="Low complexity" evidence="2">
    <location>
        <begin position="364"/>
        <end position="375"/>
    </location>
</feature>
<feature type="chain" id="PRO_5045042834" description="Thrombospondin type 3 repeat-containing protein" evidence="4">
    <location>
        <begin position="20"/>
        <end position="511"/>
    </location>
</feature>
<dbReference type="InterPro" id="IPR028974">
    <property type="entry name" value="TSP_type-3_rpt"/>
</dbReference>
<feature type="coiled-coil region" evidence="1">
    <location>
        <begin position="313"/>
        <end position="340"/>
    </location>
</feature>
<evidence type="ECO:0000256" key="2">
    <source>
        <dbReference type="SAM" id="MobiDB-lite"/>
    </source>
</evidence>
<dbReference type="Proteomes" id="UP001501011">
    <property type="component" value="Unassembled WGS sequence"/>
</dbReference>
<proteinExistence type="predicted"/>
<evidence type="ECO:0000313" key="6">
    <source>
        <dbReference type="Proteomes" id="UP001501011"/>
    </source>
</evidence>
<keyword evidence="3" id="KW-1133">Transmembrane helix</keyword>
<name>A0ABP8IJM8_9GAMM</name>
<evidence type="ECO:0000256" key="1">
    <source>
        <dbReference type="SAM" id="Coils"/>
    </source>
</evidence>
<keyword evidence="3" id="KW-0472">Membrane</keyword>
<reference evidence="6" key="1">
    <citation type="journal article" date="2019" name="Int. J. Syst. Evol. Microbiol.">
        <title>The Global Catalogue of Microorganisms (GCM) 10K type strain sequencing project: providing services to taxonomists for standard genome sequencing and annotation.</title>
        <authorList>
            <consortium name="The Broad Institute Genomics Platform"/>
            <consortium name="The Broad Institute Genome Sequencing Center for Infectious Disease"/>
            <person name="Wu L."/>
            <person name="Ma J."/>
        </authorList>
    </citation>
    <scope>NUCLEOTIDE SEQUENCE [LARGE SCALE GENOMIC DNA]</scope>
    <source>
        <strain evidence="6">JCM 17728</strain>
    </source>
</reference>
<dbReference type="SUPFAM" id="SSF103647">
    <property type="entry name" value="TSP type-3 repeat"/>
    <property type="match status" value="1"/>
</dbReference>
<evidence type="ECO:0000256" key="4">
    <source>
        <dbReference type="SAM" id="SignalP"/>
    </source>
</evidence>
<feature type="region of interest" description="Disordered" evidence="2">
    <location>
        <begin position="355"/>
        <end position="483"/>
    </location>
</feature>
<protein>
    <recommendedName>
        <fullName evidence="7">Thrombospondin type 3 repeat-containing protein</fullName>
    </recommendedName>
</protein>
<accession>A0ABP8IJM8</accession>
<gene>
    <name evidence="5" type="ORF">GCM10023151_11090</name>
</gene>
<evidence type="ECO:0008006" key="7">
    <source>
        <dbReference type="Google" id="ProtNLM"/>
    </source>
</evidence>
<evidence type="ECO:0000313" key="5">
    <source>
        <dbReference type="EMBL" id="GAA4359848.1"/>
    </source>
</evidence>
<sequence>MKKLLLIVLVWSFVQTTYADVIYNDDLILTGLSDGTAPAYDCTAGVLLPINMSPTPGNSGYFDVSDLGTIPAGDTAINVTPKGPVVNDPVTGEPSQEYDCANATANMCVGQDCNNGENFNGDALKLKENNLRVRFVNTAFGNTFGQSWNIEANSSANGGPSYFNVQIKSVEKDFDRVVQAIDGPVPEYDCSIPGTSNSPPDPIGTLEVGDPYITAQLIDSASNCDFSTPFPYVCTWTCQQSVDYQVESALFLGVSDASAQLNGAVSLGSGSGIEVETVTVGKAALLRRVVNLAEAINDSDLINLEKINNYSVVSAEVETLAALRQQVADMNNEIDSINVAIDLIVNLDDDDDTYSDIDENTCGSDPLDPTSVPTDTDSDGLCDNGVDDDDDGDGIKDEVDLFPLDPTEATDTDGDGIGDAADTDDDNDGIIDSEEGSYDADGDGLSNDVDPDSDNDGISDKKECPNGSPCPDSDGDGTPDFLDAVDNSGGGSLGLMALLLLVLFSLGRRRL</sequence>
<dbReference type="Gene3D" id="4.10.1080.10">
    <property type="entry name" value="TSP type-3 repeat"/>
    <property type="match status" value="1"/>
</dbReference>
<keyword evidence="6" id="KW-1185">Reference proteome</keyword>
<dbReference type="EMBL" id="BAABFV010000001">
    <property type="protein sequence ID" value="GAA4359848.1"/>
    <property type="molecule type" value="Genomic_DNA"/>
</dbReference>
<keyword evidence="3" id="KW-0812">Transmembrane</keyword>
<organism evidence="5 6">
    <name type="scientific">Kangiella marina</name>
    <dbReference type="NCBI Taxonomy" id="1079178"/>
    <lineage>
        <taxon>Bacteria</taxon>
        <taxon>Pseudomonadati</taxon>
        <taxon>Pseudomonadota</taxon>
        <taxon>Gammaproteobacteria</taxon>
        <taxon>Kangiellales</taxon>
        <taxon>Kangiellaceae</taxon>
        <taxon>Kangiella</taxon>
    </lineage>
</organism>